<name>A9D7A3_HOEPD</name>
<reference evidence="6 7" key="2">
    <citation type="submission" date="2012-06" db="EMBL/GenBank/DDBJ databases">
        <authorList>
            <person name="Fiebig A."/>
        </authorList>
    </citation>
    <scope>NUCLEOTIDE SEQUENCE [LARGE SCALE GENOMIC DNA]</scope>
    <source>
        <strain evidence="6 7">DFL-43</strain>
    </source>
</reference>
<keyword evidence="2" id="KW-0805">Transcription regulation</keyword>
<dbReference type="CDD" id="cd08422">
    <property type="entry name" value="PBP2_CrgA_like"/>
    <property type="match status" value="1"/>
</dbReference>
<dbReference type="RefSeq" id="WP_007198998.1">
    <property type="nucleotide sequence ID" value="NZ_CM002917.1"/>
</dbReference>
<protein>
    <submittedName>
        <fullName evidence="6">Transcriptional regulator</fullName>
    </submittedName>
</protein>
<comment type="similarity">
    <text evidence="1">Belongs to the LysR transcriptional regulatory family.</text>
</comment>
<evidence type="ECO:0000313" key="7">
    <source>
        <dbReference type="Proteomes" id="UP000004291"/>
    </source>
</evidence>
<dbReference type="GO" id="GO:0043565">
    <property type="term" value="F:sequence-specific DNA binding"/>
    <property type="evidence" value="ECO:0007669"/>
    <property type="project" value="TreeGrafter"/>
</dbReference>
<dbReference type="GO" id="GO:0006351">
    <property type="term" value="P:DNA-templated transcription"/>
    <property type="evidence" value="ECO:0007669"/>
    <property type="project" value="TreeGrafter"/>
</dbReference>
<dbReference type="OrthoDB" id="9813056at2"/>
<dbReference type="SUPFAM" id="SSF46785">
    <property type="entry name" value="Winged helix' DNA-binding domain"/>
    <property type="match status" value="1"/>
</dbReference>
<comment type="caution">
    <text evidence="6">The sequence shown here is derived from an EMBL/GenBank/DDBJ whole genome shotgun (WGS) entry which is preliminary data.</text>
</comment>
<dbReference type="AlphaFoldDB" id="A9D7A3"/>
<dbReference type="InterPro" id="IPR058163">
    <property type="entry name" value="LysR-type_TF_proteobact-type"/>
</dbReference>
<dbReference type="eggNOG" id="COG0583">
    <property type="taxonomic scope" value="Bacteria"/>
</dbReference>
<dbReference type="InterPro" id="IPR005119">
    <property type="entry name" value="LysR_subst-bd"/>
</dbReference>
<evidence type="ECO:0000256" key="2">
    <source>
        <dbReference type="ARBA" id="ARBA00023015"/>
    </source>
</evidence>
<dbReference type="Pfam" id="PF00126">
    <property type="entry name" value="HTH_1"/>
    <property type="match status" value="1"/>
</dbReference>
<evidence type="ECO:0000256" key="4">
    <source>
        <dbReference type="ARBA" id="ARBA00023163"/>
    </source>
</evidence>
<evidence type="ECO:0000256" key="3">
    <source>
        <dbReference type="ARBA" id="ARBA00023125"/>
    </source>
</evidence>
<sequence>MQDIKPIRVFLKVAELKSFAAAARNLNMTPASVTRIVARLENDLDTQLLKRTTRQVALTSAGARVAARFAPIVEQFDQIAGEVARAARPDHGRLAINAPMSLGLRLLPDLIDSFRLAYPNVTLNVQLTDTLVDIVEENCDLAIRISGPPTDKSTIWRKICEVPRHAIAAPGLFDRIDRPQTPDDLKREFCMSYSANGGSEIWRFRKAQITRNIPAGTELVSNSGDFLYSLVKSGDGIAVLPDFIFKDALAREEVEQLLDDWEIQPLWLTLFYPPYETLPPLVASFSDFFEAYLRDVGELEF</sequence>
<dbReference type="Pfam" id="PF03466">
    <property type="entry name" value="LysR_substrate"/>
    <property type="match status" value="1"/>
</dbReference>
<dbReference type="GO" id="GO:0003700">
    <property type="term" value="F:DNA-binding transcription factor activity"/>
    <property type="evidence" value="ECO:0007669"/>
    <property type="project" value="InterPro"/>
</dbReference>
<accession>A9D7A3</accession>
<dbReference type="InterPro" id="IPR036390">
    <property type="entry name" value="WH_DNA-bd_sf"/>
</dbReference>
<dbReference type="Proteomes" id="UP000004291">
    <property type="component" value="Chromosome"/>
</dbReference>
<dbReference type="PANTHER" id="PTHR30537:SF5">
    <property type="entry name" value="HTH-TYPE TRANSCRIPTIONAL ACTIVATOR TTDR-RELATED"/>
    <property type="match status" value="1"/>
</dbReference>
<gene>
    <name evidence="6" type="ORF">HPDFL43_16221</name>
</gene>
<dbReference type="PROSITE" id="PS50931">
    <property type="entry name" value="HTH_LYSR"/>
    <property type="match status" value="1"/>
</dbReference>
<keyword evidence="4" id="KW-0804">Transcription</keyword>
<keyword evidence="7" id="KW-1185">Reference proteome</keyword>
<reference evidence="6 7" key="1">
    <citation type="submission" date="2007-10" db="EMBL/GenBank/DDBJ databases">
        <authorList>
            <person name="Wagner-Dobler I."/>
            <person name="Ferriera S."/>
            <person name="Johnson J."/>
            <person name="Kravitz S."/>
            <person name="Beeson K."/>
            <person name="Sutton G."/>
            <person name="Rogers Y.-H."/>
            <person name="Friedman R."/>
            <person name="Frazier M."/>
            <person name="Venter J.C."/>
        </authorList>
    </citation>
    <scope>NUCLEOTIDE SEQUENCE [LARGE SCALE GENOMIC DNA]</scope>
    <source>
        <strain evidence="6 7">DFL-43</strain>
    </source>
</reference>
<dbReference type="PANTHER" id="PTHR30537">
    <property type="entry name" value="HTH-TYPE TRANSCRIPTIONAL REGULATOR"/>
    <property type="match status" value="1"/>
</dbReference>
<feature type="domain" description="HTH lysR-type" evidence="5">
    <location>
        <begin position="1"/>
        <end position="59"/>
    </location>
</feature>
<dbReference type="HOGENOM" id="CLU_039613_16_2_5"/>
<dbReference type="InterPro" id="IPR000847">
    <property type="entry name" value="LysR_HTH_N"/>
</dbReference>
<dbReference type="InterPro" id="IPR036388">
    <property type="entry name" value="WH-like_DNA-bd_sf"/>
</dbReference>
<dbReference type="STRING" id="411684.HPDFL43_16221"/>
<proteinExistence type="inferred from homology"/>
<dbReference type="Gene3D" id="1.10.10.10">
    <property type="entry name" value="Winged helix-like DNA-binding domain superfamily/Winged helix DNA-binding domain"/>
    <property type="match status" value="1"/>
</dbReference>
<dbReference type="FunFam" id="1.10.10.10:FF:000001">
    <property type="entry name" value="LysR family transcriptional regulator"/>
    <property type="match status" value="1"/>
</dbReference>
<evidence type="ECO:0000259" key="5">
    <source>
        <dbReference type="PROSITE" id="PS50931"/>
    </source>
</evidence>
<dbReference type="SUPFAM" id="SSF53850">
    <property type="entry name" value="Periplasmic binding protein-like II"/>
    <property type="match status" value="1"/>
</dbReference>
<dbReference type="EMBL" id="ABIA03000004">
    <property type="protein sequence ID" value="EDQ33038.1"/>
    <property type="molecule type" value="Genomic_DNA"/>
</dbReference>
<evidence type="ECO:0000256" key="1">
    <source>
        <dbReference type="ARBA" id="ARBA00009437"/>
    </source>
</evidence>
<organism evidence="6 7">
    <name type="scientific">Hoeflea phototrophica (strain DSM 17068 / NCIMB 14078 / DFL-43)</name>
    <dbReference type="NCBI Taxonomy" id="411684"/>
    <lineage>
        <taxon>Bacteria</taxon>
        <taxon>Pseudomonadati</taxon>
        <taxon>Pseudomonadota</taxon>
        <taxon>Alphaproteobacteria</taxon>
        <taxon>Hyphomicrobiales</taxon>
        <taxon>Rhizobiaceae</taxon>
        <taxon>Hoeflea</taxon>
    </lineage>
</organism>
<keyword evidence="3" id="KW-0238">DNA-binding</keyword>
<evidence type="ECO:0000313" key="6">
    <source>
        <dbReference type="EMBL" id="EDQ33038.1"/>
    </source>
</evidence>
<dbReference type="Gene3D" id="3.40.190.290">
    <property type="match status" value="1"/>
</dbReference>